<keyword evidence="1" id="KW-1133">Transmembrane helix</keyword>
<keyword evidence="2" id="KW-0732">Signal</keyword>
<evidence type="ECO:0000256" key="2">
    <source>
        <dbReference type="SAM" id="SignalP"/>
    </source>
</evidence>
<evidence type="ECO:0000256" key="1">
    <source>
        <dbReference type="SAM" id="Phobius"/>
    </source>
</evidence>
<reference evidence="3 4" key="1">
    <citation type="submission" date="2014-06" db="EMBL/GenBank/DDBJ databases">
        <authorList>
            <consortium name="DOE Joint Genome Institute"/>
            <person name="Kuo A."/>
            <person name="Kohler A."/>
            <person name="Nagy L.G."/>
            <person name="Floudas D."/>
            <person name="Copeland A."/>
            <person name="Barry K.W."/>
            <person name="Cichocki N."/>
            <person name="Veneault-Fourrey C."/>
            <person name="LaButti K."/>
            <person name="Lindquist E.A."/>
            <person name="Lipzen A."/>
            <person name="Lundell T."/>
            <person name="Morin E."/>
            <person name="Murat C."/>
            <person name="Sun H."/>
            <person name="Tunlid A."/>
            <person name="Henrissat B."/>
            <person name="Grigoriev I.V."/>
            <person name="Hibbett D.S."/>
            <person name="Martin F."/>
            <person name="Nordberg H.P."/>
            <person name="Cantor M.N."/>
            <person name="Hua S.X."/>
        </authorList>
    </citation>
    <scope>NUCLEOTIDE SEQUENCE [LARGE SCALE GENOMIC DNA]</scope>
    <source>
        <strain evidence="3 4">ATCC 200175</strain>
    </source>
</reference>
<gene>
    <name evidence="3" type="ORF">PAXINDRAFT_120116</name>
</gene>
<dbReference type="PANTHER" id="PTHR35043:SF7">
    <property type="entry name" value="TRANSCRIPTION FACTOR DOMAIN-CONTAINING PROTEIN"/>
    <property type="match status" value="1"/>
</dbReference>
<name>A0A0C9SZY1_PAXIN</name>
<proteinExistence type="predicted"/>
<evidence type="ECO:0000313" key="3">
    <source>
        <dbReference type="EMBL" id="KIJ08925.1"/>
    </source>
</evidence>
<dbReference type="EMBL" id="KN819534">
    <property type="protein sequence ID" value="KIJ08925.1"/>
    <property type="molecule type" value="Genomic_DNA"/>
</dbReference>
<dbReference type="PANTHER" id="PTHR35043">
    <property type="entry name" value="TRANSCRIPTION FACTOR DOMAIN-CONTAINING PROTEIN"/>
    <property type="match status" value="1"/>
</dbReference>
<keyword evidence="1" id="KW-0812">Transmembrane</keyword>
<feature type="transmembrane region" description="Helical" evidence="1">
    <location>
        <begin position="336"/>
        <end position="357"/>
    </location>
</feature>
<reference evidence="4" key="2">
    <citation type="submission" date="2015-01" db="EMBL/GenBank/DDBJ databases">
        <title>Evolutionary Origins and Diversification of the Mycorrhizal Mutualists.</title>
        <authorList>
            <consortium name="DOE Joint Genome Institute"/>
            <consortium name="Mycorrhizal Genomics Consortium"/>
            <person name="Kohler A."/>
            <person name="Kuo A."/>
            <person name="Nagy L.G."/>
            <person name="Floudas D."/>
            <person name="Copeland A."/>
            <person name="Barry K.W."/>
            <person name="Cichocki N."/>
            <person name="Veneault-Fourrey C."/>
            <person name="LaButti K."/>
            <person name="Lindquist E.A."/>
            <person name="Lipzen A."/>
            <person name="Lundell T."/>
            <person name="Morin E."/>
            <person name="Murat C."/>
            <person name="Riley R."/>
            <person name="Ohm R."/>
            <person name="Sun H."/>
            <person name="Tunlid A."/>
            <person name="Henrissat B."/>
            <person name="Grigoriev I.V."/>
            <person name="Hibbett D.S."/>
            <person name="Martin F."/>
        </authorList>
    </citation>
    <scope>NUCLEOTIDE SEQUENCE [LARGE SCALE GENOMIC DNA]</scope>
    <source>
        <strain evidence="4">ATCC 200175</strain>
    </source>
</reference>
<accession>A0A0C9SZY1</accession>
<organism evidence="3 4">
    <name type="scientific">Paxillus involutus ATCC 200175</name>
    <dbReference type="NCBI Taxonomy" id="664439"/>
    <lineage>
        <taxon>Eukaryota</taxon>
        <taxon>Fungi</taxon>
        <taxon>Dikarya</taxon>
        <taxon>Basidiomycota</taxon>
        <taxon>Agaricomycotina</taxon>
        <taxon>Agaricomycetes</taxon>
        <taxon>Agaricomycetidae</taxon>
        <taxon>Boletales</taxon>
        <taxon>Paxilineae</taxon>
        <taxon>Paxillaceae</taxon>
        <taxon>Paxillus</taxon>
    </lineage>
</organism>
<dbReference type="HOGENOM" id="CLU_022883_6_1_1"/>
<dbReference type="OrthoDB" id="9451547at2759"/>
<sequence length="379" mass="42533">MLSLLLVFSLLVHLAKAASTNATCEPPPPPDPTSSNYRSIWSILGTCALTLLICIWNATYPNITFGERWYKVALYRVALGVIALVTPEVTVMRAYLEWKYADDDQWSRTHGFFKLMGGFIHKKDEKHEIMNHWSPVPPLEITKEEISDKSKTDGLGNTLLVLQLSWFIVQVIARGANHLAITLVEVDTLALAALSFPLFFFWWSKPMAVNCPHIVHSQTSGSRFVNRNLPKTHHVFSTSRTKEQWLREITVGGAMGSDVTTSCSVLSTVWIIFGGLHLIAWDFQFPSQAEKIIWRIASFTLIAAACTFLFVRVLEERDIYCCIAAPPILQLGMGPILNVVIFIGVVARFILLALMLASLRDLPPSAYETVSWTTYIPHL</sequence>
<feature type="signal peptide" evidence="2">
    <location>
        <begin position="1"/>
        <end position="17"/>
    </location>
</feature>
<feature type="transmembrane region" description="Helical" evidence="1">
    <location>
        <begin position="292"/>
        <end position="311"/>
    </location>
</feature>
<dbReference type="Proteomes" id="UP000053647">
    <property type="component" value="Unassembled WGS sequence"/>
</dbReference>
<keyword evidence="1" id="KW-0472">Membrane</keyword>
<keyword evidence="4" id="KW-1185">Reference proteome</keyword>
<evidence type="ECO:0000313" key="4">
    <source>
        <dbReference type="Proteomes" id="UP000053647"/>
    </source>
</evidence>
<dbReference type="AlphaFoldDB" id="A0A0C9SZY1"/>
<feature type="transmembrane region" description="Helical" evidence="1">
    <location>
        <begin position="41"/>
        <end position="60"/>
    </location>
</feature>
<feature type="transmembrane region" description="Helical" evidence="1">
    <location>
        <begin position="180"/>
        <end position="203"/>
    </location>
</feature>
<protein>
    <submittedName>
        <fullName evidence="3">Uncharacterized protein</fullName>
    </submittedName>
</protein>
<feature type="transmembrane region" description="Helical" evidence="1">
    <location>
        <begin position="259"/>
        <end position="280"/>
    </location>
</feature>
<feature type="transmembrane region" description="Helical" evidence="1">
    <location>
        <begin position="72"/>
        <end position="96"/>
    </location>
</feature>
<feature type="chain" id="PRO_5002213381" evidence="2">
    <location>
        <begin position="18"/>
        <end position="379"/>
    </location>
</feature>